<proteinExistence type="predicted"/>
<evidence type="ECO:0000313" key="2">
    <source>
        <dbReference type="EnsemblMetazoa" id="GPAI024593-PA"/>
    </source>
</evidence>
<keyword evidence="1" id="KW-0472">Membrane</keyword>
<accession>A0A1A9ZTN3</accession>
<dbReference type="EnsemblMetazoa" id="GPAI024593-RA">
    <property type="protein sequence ID" value="GPAI024593-PA"/>
    <property type="gene ID" value="GPAI024593"/>
</dbReference>
<sequence>MCTSWLNNLLAKDVNSDTTKLSECTILGNQINHKFERPCIVIVVWLAVVYGNVVTMITAPNPQFAVKVESATFLEVLFTNLWPTRFALNSIPAVLALHYLKYLMPFRGVVLPSGDINKND</sequence>
<keyword evidence="1" id="KW-0812">Transmembrane</keyword>
<evidence type="ECO:0000313" key="3">
    <source>
        <dbReference type="Proteomes" id="UP000092445"/>
    </source>
</evidence>
<keyword evidence="1" id="KW-1133">Transmembrane helix</keyword>
<dbReference type="AlphaFoldDB" id="A0A1A9ZTN3"/>
<feature type="transmembrane region" description="Helical" evidence="1">
    <location>
        <begin position="80"/>
        <end position="100"/>
    </location>
</feature>
<keyword evidence="3" id="KW-1185">Reference proteome</keyword>
<feature type="transmembrane region" description="Helical" evidence="1">
    <location>
        <begin position="39"/>
        <end position="60"/>
    </location>
</feature>
<organism evidence="2 3">
    <name type="scientific">Glossina pallidipes</name>
    <name type="common">Tsetse fly</name>
    <dbReference type="NCBI Taxonomy" id="7398"/>
    <lineage>
        <taxon>Eukaryota</taxon>
        <taxon>Metazoa</taxon>
        <taxon>Ecdysozoa</taxon>
        <taxon>Arthropoda</taxon>
        <taxon>Hexapoda</taxon>
        <taxon>Insecta</taxon>
        <taxon>Pterygota</taxon>
        <taxon>Neoptera</taxon>
        <taxon>Endopterygota</taxon>
        <taxon>Diptera</taxon>
        <taxon>Brachycera</taxon>
        <taxon>Muscomorpha</taxon>
        <taxon>Hippoboscoidea</taxon>
        <taxon>Glossinidae</taxon>
        <taxon>Glossina</taxon>
    </lineage>
</organism>
<reference evidence="3" key="1">
    <citation type="submission" date="2014-03" db="EMBL/GenBank/DDBJ databases">
        <authorList>
            <person name="Aksoy S."/>
            <person name="Warren W."/>
            <person name="Wilson R.K."/>
        </authorList>
    </citation>
    <scope>NUCLEOTIDE SEQUENCE [LARGE SCALE GENOMIC DNA]</scope>
    <source>
        <strain evidence="3">IAEA</strain>
    </source>
</reference>
<reference evidence="2" key="2">
    <citation type="submission" date="2020-05" db="UniProtKB">
        <authorList>
            <consortium name="EnsemblMetazoa"/>
        </authorList>
    </citation>
    <scope>IDENTIFICATION</scope>
    <source>
        <strain evidence="2">IAEA</strain>
    </source>
</reference>
<dbReference type="VEuPathDB" id="VectorBase:GPAI024593"/>
<name>A0A1A9ZTN3_GLOPL</name>
<protein>
    <submittedName>
        <fullName evidence="2">Uncharacterized protein</fullName>
    </submittedName>
</protein>
<dbReference type="Proteomes" id="UP000092445">
    <property type="component" value="Unassembled WGS sequence"/>
</dbReference>
<evidence type="ECO:0000256" key="1">
    <source>
        <dbReference type="SAM" id="Phobius"/>
    </source>
</evidence>